<evidence type="ECO:0000313" key="2">
    <source>
        <dbReference type="Proteomes" id="UP000515518"/>
    </source>
</evidence>
<name>A0A7G6RHU3_RHILV</name>
<proteinExistence type="predicted"/>
<dbReference type="Proteomes" id="UP000515518">
    <property type="component" value="Chromosome"/>
</dbReference>
<gene>
    <name evidence="1" type="ORF">HB770_04085</name>
</gene>
<organism evidence="1 2">
    <name type="scientific">Rhizobium leguminosarum bv. viciae</name>
    <dbReference type="NCBI Taxonomy" id="387"/>
    <lineage>
        <taxon>Bacteria</taxon>
        <taxon>Pseudomonadati</taxon>
        <taxon>Pseudomonadota</taxon>
        <taxon>Alphaproteobacteria</taxon>
        <taxon>Hyphomicrobiales</taxon>
        <taxon>Rhizobiaceae</taxon>
        <taxon>Rhizobium/Agrobacterium group</taxon>
        <taxon>Rhizobium</taxon>
    </lineage>
</organism>
<sequence>MQGKTPLTIKEILAAVDPAAGHSMVWFPNDVAIRAVTVREYLRQLPLHPSLTEMVHPTRPRGTADEVVAVIGIPAMAAFAAIGMSSSPKAISRLGDDAVLHAFLSVSEITFTTRDVDAFFGAEQKKAAARTSKRKPSEKSDEVPQDSGLLTLVRDAAEYTARSGRDGFDLSPAALIFARRTYGEVDRDQRISMARAFAAVMGDKNSAESLGDI</sequence>
<evidence type="ECO:0000313" key="1">
    <source>
        <dbReference type="EMBL" id="QND41825.1"/>
    </source>
</evidence>
<dbReference type="EMBL" id="CP050549">
    <property type="protein sequence ID" value="QND41825.1"/>
    <property type="molecule type" value="Genomic_DNA"/>
</dbReference>
<reference evidence="2" key="1">
    <citation type="journal article" date="2020" name="Mol. Plant Microbe">
        <title>Rhizobial microsymbionts of the narrowly endemic Oxytropis species growing in Kamchatka are characterized by significant genetic diversity and possess a set of genes that are associated with T3SS and T6SS secretion systems and can affect the development of symbiosis.</title>
        <authorList>
            <person name="Safronova V."/>
            <person name="Guro P."/>
            <person name="Sazanova A."/>
            <person name="Kuznetsova I."/>
            <person name="Belimov A."/>
            <person name="Yakubov V."/>
            <person name="Chirak E."/>
            <person name="Afonin A."/>
            <person name="Gogolev Y."/>
            <person name="Andronov E."/>
            <person name="Tikhonovich I."/>
        </authorList>
    </citation>
    <scope>NUCLEOTIDE SEQUENCE [LARGE SCALE GENOMIC DNA]</scope>
    <source>
        <strain evidence="2">RCAM0610</strain>
    </source>
</reference>
<accession>A0A7G6RHU3</accession>
<dbReference type="AlphaFoldDB" id="A0A7G6RHU3"/>
<protein>
    <submittedName>
        <fullName evidence="1">Uncharacterized protein</fullName>
    </submittedName>
</protein>